<dbReference type="Proteomes" id="UP000176504">
    <property type="component" value="Unassembled WGS sequence"/>
</dbReference>
<feature type="transmembrane region" description="Helical" evidence="1">
    <location>
        <begin position="228"/>
        <end position="247"/>
    </location>
</feature>
<dbReference type="EMBL" id="MEVI01000003">
    <property type="protein sequence ID" value="OGC54969.1"/>
    <property type="molecule type" value="Genomic_DNA"/>
</dbReference>
<dbReference type="AlphaFoldDB" id="A0A1F4VCW3"/>
<feature type="transmembrane region" description="Helical" evidence="1">
    <location>
        <begin position="331"/>
        <end position="355"/>
    </location>
</feature>
<feature type="transmembrane region" description="Helical" evidence="1">
    <location>
        <begin position="1006"/>
        <end position="1028"/>
    </location>
</feature>
<protein>
    <recommendedName>
        <fullName evidence="4">Membrane protein 6-pyruvoyl-tetrahydropterin synthase-related domain-containing protein</fullName>
    </recommendedName>
</protein>
<feature type="transmembrane region" description="Helical" evidence="1">
    <location>
        <begin position="299"/>
        <end position="319"/>
    </location>
</feature>
<evidence type="ECO:0000313" key="3">
    <source>
        <dbReference type="Proteomes" id="UP000176504"/>
    </source>
</evidence>
<proteinExistence type="predicted"/>
<feature type="transmembrane region" description="Helical" evidence="1">
    <location>
        <begin position="156"/>
        <end position="176"/>
    </location>
</feature>
<feature type="transmembrane region" description="Helical" evidence="1">
    <location>
        <begin position="98"/>
        <end position="118"/>
    </location>
</feature>
<evidence type="ECO:0000256" key="1">
    <source>
        <dbReference type="SAM" id="Phobius"/>
    </source>
</evidence>
<feature type="transmembrane region" description="Helical" evidence="1">
    <location>
        <begin position="130"/>
        <end position="149"/>
    </location>
</feature>
<gene>
    <name evidence="2" type="ORF">A3A78_03235</name>
</gene>
<accession>A0A1F4VCW3</accession>
<organism evidence="2 3">
    <name type="scientific">candidate division WWE3 bacterium RIFCSPLOWO2_01_FULL_41_18</name>
    <dbReference type="NCBI Taxonomy" id="1802625"/>
    <lineage>
        <taxon>Bacteria</taxon>
        <taxon>Katanobacteria</taxon>
    </lineage>
</organism>
<feature type="transmembrane region" description="Helical" evidence="1">
    <location>
        <begin position="375"/>
        <end position="397"/>
    </location>
</feature>
<comment type="caution">
    <text evidence="2">The sequence shown here is derived from an EMBL/GenBank/DDBJ whole genome shotgun (WGS) entry which is preliminary data.</text>
</comment>
<keyword evidence="1" id="KW-1133">Transmembrane helix</keyword>
<keyword evidence="1" id="KW-0812">Transmembrane</keyword>
<feature type="transmembrane region" description="Helical" evidence="1">
    <location>
        <begin position="188"/>
        <end position="216"/>
    </location>
</feature>
<sequence>MINKKYLLSILHLFLFILLFLLAYRGILFKGGVLGHNWDWSVPVLPSELKELGSLFLGTWNENFLGQPTSFGLSSIPYYLGVYVLGSLGVTGEAFSRILLTFVSFMSYASFYILFSYILIVDQSVKYRGLALNCAFLGSVFYSFSPFVFNEFNGGALTHLISYSFLPLFVFLYVKYLNTPRVLSVNLIAPLLVFFLISISIQNMLFTLGLVLATTLYKYLIFRRKGPLTHLLVFGVFILLLNLFWIFPTLSSFSFFKSSFLDKKLFTIGTLTSGTPSWYEILVGVGYFRDFYTASLSKVSFHFAFLSGYVLVGLSLIGFAISNTVSKKFKYFFSLVLITYIISLVFSVGVTPPFGDFIFFLYQHVPLFNLFRSPQHFITMTTFSLASFLTLGFYSWFNFALVNKIKRKFLYGAGTIIMSLLILFLNGFFYRGDLGVSYFKSFRPVGNYIDLFSYPPDYSRLKETLYQDQSSTYVLPVPPEFSPLFLRNEFQNYGQGGDPFLLSLGHPIVARGASWGRRSKEIFENLEEHLYTYGFSSGLEKYLKILGIKFILVRDDVIANFGPYGGIDLRDYFEESLVNYSKDKGEIEEFSKAKIASIETLPRIFATQRLKGVYYDDLTDIDWSSLLESYENGTVFLKMTGGSNKTFQEVVLQDIRKTSQRPVIKVYRDGDYKITMKSTAEIADKENLKFNISEVPCAEGPAFPGREGAVEITQSDSIYLKSGCYDINPVGLNSYEVYKDDLMLVSSSSIFSPYVSIEYIELNDVKDFEDYYVSLSYLVPSNLSGELVVWTSNCQDLKQKVAGISKEKCSFIVHKRLPMVFSQGKQELNFGFHKKRWFQNYKTGLAVIVSKTDSEVFGTIRIENLNVLALFNPVASLNTIVKKEAVAADSIPVEFSKIDKTKYLVKILEKPQKPFLLYFGQAFDTGWRLRRITDNTSLGSKIQTYGSFNSTEYKYLGKEKPSFPPLISKGLGEHLEANAFANGWYIDPFSPDYSNLYVIEYVPQHFYFYGLLISILTFISLFILVVALKRRST</sequence>
<reference evidence="2 3" key="1">
    <citation type="journal article" date="2016" name="Nat. Commun.">
        <title>Thousands of microbial genomes shed light on interconnected biogeochemical processes in an aquifer system.</title>
        <authorList>
            <person name="Anantharaman K."/>
            <person name="Brown C.T."/>
            <person name="Hug L.A."/>
            <person name="Sharon I."/>
            <person name="Castelle C.J."/>
            <person name="Probst A.J."/>
            <person name="Thomas B.C."/>
            <person name="Singh A."/>
            <person name="Wilkins M.J."/>
            <person name="Karaoz U."/>
            <person name="Brodie E.L."/>
            <person name="Williams K.H."/>
            <person name="Hubbard S.S."/>
            <person name="Banfield J.F."/>
        </authorList>
    </citation>
    <scope>NUCLEOTIDE SEQUENCE [LARGE SCALE GENOMIC DNA]</scope>
</reference>
<name>A0A1F4VCW3_UNCKA</name>
<evidence type="ECO:0008006" key="4">
    <source>
        <dbReference type="Google" id="ProtNLM"/>
    </source>
</evidence>
<keyword evidence="1" id="KW-0472">Membrane</keyword>
<feature type="transmembrane region" description="Helical" evidence="1">
    <location>
        <begin position="409"/>
        <end position="430"/>
    </location>
</feature>
<evidence type="ECO:0000313" key="2">
    <source>
        <dbReference type="EMBL" id="OGC54969.1"/>
    </source>
</evidence>